<feature type="region of interest" description="Disordered" evidence="2">
    <location>
        <begin position="1011"/>
        <end position="1042"/>
    </location>
</feature>
<feature type="region of interest" description="Disordered" evidence="2">
    <location>
        <begin position="126"/>
        <end position="178"/>
    </location>
</feature>
<dbReference type="OrthoDB" id="5555242at2759"/>
<feature type="coiled-coil region" evidence="1">
    <location>
        <begin position="662"/>
        <end position="689"/>
    </location>
</feature>
<accession>A0A0L0RVV6</accession>
<feature type="region of interest" description="Disordered" evidence="2">
    <location>
        <begin position="1138"/>
        <end position="1161"/>
    </location>
</feature>
<sequence>MSKAFKRLSSQVRRATRRSLSRDSSADRAGTPLIGTTHTPSPLSSSTTLARSLSDVGTHYDLPPQLLPPVVGTLGRPGDADPDWACLGMDEDAARAARHPLLAEYCFNIAYISDWMNGDIPPPISSLPPIGDDGGAPAEKKKKKKKKGLFKFSHHSSSSPRSSDAESHGTASPTDGYVPGAPVKLGPLALYVMELFQWEPPEGYQYIDVQMLFLHLKAFVDSASSLTSARGAHLASTHPPRFLLRSEFPSEEHFRLRNSHIQKAMRAEIALLADDYPALMQTSLGFVSSNVRLPPAPPLSSASMPFSPEMLNDTLAPDSHSAYGMRGGGESASDSDGSATSNYDWIRILVPDDPHLYLKDLLGMFTMQLMADDHLPMDRKSKALLDRVCQFWRVGPVTKEVLLARWVLDALQQQDVATLWGCLTVRIDKLELTVRRERETMSKVEQSLTRSLISALIRHAKWYVSGASDDAISDLGQVFAMFKHVDAVCELLEYHATGQVAEAFAHGYTRRMLQLRLGAPVAEGAHGAASGAEIMASINQGADELMHMSETLPLPPIQRLHVAYLLAHSFLMSASEMCPVALPDKEVREELTLVCHQYRRMRDVEELMHKAADDLVHEASAALDDASLSAERRSQLEHHRDMLLAMLRDKPRIEFVWDEWLLQLEDDLCEEVEHQIDEQQELAAAAAGDMDNIGLEPSDSPLVKLMDLLSKYLTYIESFPFPSSHHFIRMVKALTRIFTRAISRSAHLMYRHILDASYDRASLQRGTLTARLRQLQHARDELGAVQRAVQHMVRSFDLSNYVSPYPRDEVMLRVDVEKPAGKLLDVRIDGEFHATTDPMLVSDTFFLPVIGERTVDVMLRGPDADGNDEIVILETKQAVSLMQADQRELVVLFPDTPDEVLFTVHRAEDCYAQVYFQNCWDSITNTLDSLVAVVSDKVAQQILVIAKEYKKFLKRQPAQSAPTGFLQQLQKSAPVVQAVQAVQASSGFEGQLSSLFGSLSSFTNKVALKRQMNSAAPSPPPAPAAAPAAPARNPLHRKSLPDEDPAAAKFRLAQGEELAAYLRVLAKVIYDLEGRGEGGALAAQLCEGVWQTLSARLAQHLLRNKAGTKMKERPQPYVEWLHQVVVRVRDTLFPVDEDGATPLGDDEFGETLPPRAPRVAPPQSKEYLANIMSYLDFKSQLLAHRQREAAEAAEAAAAMSLADRKSRALSRMDLSSHLNEECGEDYMLGGHAPPSPPREPAPSANFTLTRRPTVGGTNKGDNGKDALLARITSNRQSMFFDSNLFLFKEGGSDAAAPGPMTLMRQKTLQHRPVRPSPLKKHVNDDPEHRPVRRHLAVSSALDDRPISMLSTATRLPASALAPVAAISSRVSLISGAGSIAPSDPVHYPLFAVLAILRMRAEADPEIRAWLDEQKAVEETIMASMNAEQDARANGAAEVGLAAEGDDDDRPQIVITAHDDDGGGGRSAVVSG</sequence>
<feature type="region of interest" description="Disordered" evidence="2">
    <location>
        <begin position="317"/>
        <end position="338"/>
    </location>
</feature>
<feature type="region of interest" description="Disordered" evidence="2">
    <location>
        <begin position="1"/>
        <end position="49"/>
    </location>
</feature>
<feature type="compositionally biased region" description="Basic residues" evidence="2">
    <location>
        <begin position="1309"/>
        <end position="1320"/>
    </location>
</feature>
<evidence type="ECO:0000256" key="2">
    <source>
        <dbReference type="SAM" id="MobiDB-lite"/>
    </source>
</evidence>
<feature type="compositionally biased region" description="Polar residues" evidence="2">
    <location>
        <begin position="1245"/>
        <end position="1260"/>
    </location>
</feature>
<organism evidence="3 4">
    <name type="scientific">Allomyces macrogynus (strain ATCC 38327)</name>
    <name type="common">Allomyces javanicus var. macrogynus</name>
    <dbReference type="NCBI Taxonomy" id="578462"/>
    <lineage>
        <taxon>Eukaryota</taxon>
        <taxon>Fungi</taxon>
        <taxon>Fungi incertae sedis</taxon>
        <taxon>Blastocladiomycota</taxon>
        <taxon>Blastocladiomycetes</taxon>
        <taxon>Blastocladiales</taxon>
        <taxon>Blastocladiaceae</taxon>
        <taxon>Allomyces</taxon>
    </lineage>
</organism>
<dbReference type="VEuPathDB" id="FungiDB:AMAG_00417"/>
<keyword evidence="4" id="KW-1185">Reference proteome</keyword>
<gene>
    <name evidence="3" type="ORF">AMAG_00417</name>
</gene>
<reference evidence="4" key="2">
    <citation type="submission" date="2009-11" db="EMBL/GenBank/DDBJ databases">
        <title>The Genome Sequence of Allomyces macrogynus strain ATCC 38327.</title>
        <authorList>
            <consortium name="The Broad Institute Genome Sequencing Platform"/>
            <person name="Russ C."/>
            <person name="Cuomo C."/>
            <person name="Shea T."/>
            <person name="Young S.K."/>
            <person name="Zeng Q."/>
            <person name="Koehrsen M."/>
            <person name="Haas B."/>
            <person name="Borodovsky M."/>
            <person name="Guigo R."/>
            <person name="Alvarado L."/>
            <person name="Berlin A."/>
            <person name="Borenstein D."/>
            <person name="Chen Z."/>
            <person name="Engels R."/>
            <person name="Freedman E."/>
            <person name="Gellesch M."/>
            <person name="Goldberg J."/>
            <person name="Griggs A."/>
            <person name="Gujja S."/>
            <person name="Heiman D."/>
            <person name="Hepburn T."/>
            <person name="Howarth C."/>
            <person name="Jen D."/>
            <person name="Larson L."/>
            <person name="Lewis B."/>
            <person name="Mehta T."/>
            <person name="Park D."/>
            <person name="Pearson M."/>
            <person name="Roberts A."/>
            <person name="Saif S."/>
            <person name="Shenoy N."/>
            <person name="Sisk P."/>
            <person name="Stolte C."/>
            <person name="Sykes S."/>
            <person name="Walk T."/>
            <person name="White J."/>
            <person name="Yandava C."/>
            <person name="Burger G."/>
            <person name="Gray M.W."/>
            <person name="Holland P.W.H."/>
            <person name="King N."/>
            <person name="Lang F.B.F."/>
            <person name="Roger A.J."/>
            <person name="Ruiz-Trillo I."/>
            <person name="Lander E."/>
            <person name="Nusbaum C."/>
        </authorList>
    </citation>
    <scope>NUCLEOTIDE SEQUENCE [LARGE SCALE GENOMIC DNA]</scope>
    <source>
        <strain evidence="4">ATCC 38327</strain>
    </source>
</reference>
<feature type="compositionally biased region" description="Acidic residues" evidence="2">
    <location>
        <begin position="1138"/>
        <end position="1149"/>
    </location>
</feature>
<keyword evidence="1" id="KW-0175">Coiled coil</keyword>
<feature type="region of interest" description="Disordered" evidence="2">
    <location>
        <begin position="1309"/>
        <end position="1329"/>
    </location>
</feature>
<reference evidence="3 4" key="1">
    <citation type="submission" date="2009-11" db="EMBL/GenBank/DDBJ databases">
        <title>Annotation of Allomyces macrogynus ATCC 38327.</title>
        <authorList>
            <consortium name="The Broad Institute Genome Sequencing Platform"/>
            <person name="Russ C."/>
            <person name="Cuomo C."/>
            <person name="Burger G."/>
            <person name="Gray M.W."/>
            <person name="Holland P.W.H."/>
            <person name="King N."/>
            <person name="Lang F.B.F."/>
            <person name="Roger A.J."/>
            <person name="Ruiz-Trillo I."/>
            <person name="Young S.K."/>
            <person name="Zeng Q."/>
            <person name="Gargeya S."/>
            <person name="Fitzgerald M."/>
            <person name="Haas B."/>
            <person name="Abouelleil A."/>
            <person name="Alvarado L."/>
            <person name="Arachchi H.M."/>
            <person name="Berlin A."/>
            <person name="Chapman S.B."/>
            <person name="Gearin G."/>
            <person name="Goldberg J."/>
            <person name="Griggs A."/>
            <person name="Gujja S."/>
            <person name="Hansen M."/>
            <person name="Heiman D."/>
            <person name="Howarth C."/>
            <person name="Larimer J."/>
            <person name="Lui A."/>
            <person name="MacDonald P.J.P."/>
            <person name="McCowen C."/>
            <person name="Montmayeur A."/>
            <person name="Murphy C."/>
            <person name="Neiman D."/>
            <person name="Pearson M."/>
            <person name="Priest M."/>
            <person name="Roberts A."/>
            <person name="Saif S."/>
            <person name="Shea T."/>
            <person name="Sisk P."/>
            <person name="Stolte C."/>
            <person name="Sykes S."/>
            <person name="Wortman J."/>
            <person name="Nusbaum C."/>
            <person name="Birren B."/>
        </authorList>
    </citation>
    <scope>NUCLEOTIDE SEQUENCE [LARGE SCALE GENOMIC DNA]</scope>
    <source>
        <strain evidence="3 4">ATCC 38327</strain>
    </source>
</reference>
<feature type="region of interest" description="Disordered" evidence="2">
    <location>
        <begin position="1224"/>
        <end position="1264"/>
    </location>
</feature>
<name>A0A0L0RVV6_ALLM3</name>
<feature type="compositionally biased region" description="Low complexity" evidence="2">
    <location>
        <begin position="36"/>
        <end position="49"/>
    </location>
</feature>
<feature type="compositionally biased region" description="Basic residues" evidence="2">
    <location>
        <begin position="140"/>
        <end position="154"/>
    </location>
</feature>
<dbReference type="EMBL" id="GG745328">
    <property type="protein sequence ID" value="KNE54443.1"/>
    <property type="molecule type" value="Genomic_DNA"/>
</dbReference>
<proteinExistence type="predicted"/>
<feature type="region of interest" description="Disordered" evidence="2">
    <location>
        <begin position="1432"/>
        <end position="1471"/>
    </location>
</feature>
<dbReference type="Proteomes" id="UP000054350">
    <property type="component" value="Unassembled WGS sequence"/>
</dbReference>
<evidence type="ECO:0000313" key="3">
    <source>
        <dbReference type="EMBL" id="KNE54443.1"/>
    </source>
</evidence>
<protein>
    <submittedName>
        <fullName evidence="3">Uncharacterized protein</fullName>
    </submittedName>
</protein>
<evidence type="ECO:0000256" key="1">
    <source>
        <dbReference type="SAM" id="Coils"/>
    </source>
</evidence>
<evidence type="ECO:0000313" key="4">
    <source>
        <dbReference type="Proteomes" id="UP000054350"/>
    </source>
</evidence>